<evidence type="ECO:0000256" key="1">
    <source>
        <dbReference type="ARBA" id="ARBA00022737"/>
    </source>
</evidence>
<dbReference type="CDD" id="cd01951">
    <property type="entry name" value="lectin_L-type"/>
    <property type="match status" value="1"/>
</dbReference>
<name>A0A132P5B7_ENTFC</name>
<dbReference type="InterPro" id="IPR056573">
    <property type="entry name" value="Lectin_L-type_dom"/>
</dbReference>
<keyword evidence="1" id="KW-0677">Repeat</keyword>
<evidence type="ECO:0000259" key="3">
    <source>
        <dbReference type="Pfam" id="PF06458"/>
    </source>
</evidence>
<dbReference type="Gene3D" id="2.60.120.200">
    <property type="match status" value="1"/>
</dbReference>
<feature type="region of interest" description="Disordered" evidence="2">
    <location>
        <begin position="52"/>
        <end position="88"/>
    </location>
</feature>
<evidence type="ECO:0000256" key="2">
    <source>
        <dbReference type="SAM" id="MobiDB-lite"/>
    </source>
</evidence>
<gene>
    <name evidence="4" type="ORF">AWT83_02935</name>
</gene>
<evidence type="ECO:0000313" key="5">
    <source>
        <dbReference type="Proteomes" id="UP000070452"/>
    </source>
</evidence>
<dbReference type="Pfam" id="PF18483">
    <property type="entry name" value="Lectin_L-type_dom"/>
    <property type="match status" value="1"/>
</dbReference>
<dbReference type="RefSeq" id="WP_002297452.1">
    <property type="nucleotide sequence ID" value="NZ_CP072894.1"/>
</dbReference>
<dbReference type="Pfam" id="PF06458">
    <property type="entry name" value="MucBP"/>
    <property type="match status" value="1"/>
</dbReference>
<dbReference type="InterPro" id="IPR009459">
    <property type="entry name" value="MucBP_dom"/>
</dbReference>
<protein>
    <submittedName>
        <fullName evidence="4">Lectin</fullName>
    </submittedName>
</protein>
<dbReference type="SUPFAM" id="SSF49899">
    <property type="entry name" value="Concanavalin A-like lectins/glucanases"/>
    <property type="match status" value="1"/>
</dbReference>
<organism evidence="4 5">
    <name type="scientific">Enterococcus faecium</name>
    <name type="common">Streptococcus faecium</name>
    <dbReference type="NCBI Taxonomy" id="1352"/>
    <lineage>
        <taxon>Bacteria</taxon>
        <taxon>Bacillati</taxon>
        <taxon>Bacillota</taxon>
        <taxon>Bacilli</taxon>
        <taxon>Lactobacillales</taxon>
        <taxon>Enterococcaceae</taxon>
        <taxon>Enterococcus</taxon>
    </lineage>
</organism>
<proteinExistence type="predicted"/>
<dbReference type="InterPro" id="IPR013320">
    <property type="entry name" value="ConA-like_dom_sf"/>
</dbReference>
<dbReference type="Proteomes" id="UP000070452">
    <property type="component" value="Unassembled WGS sequence"/>
</dbReference>
<dbReference type="EMBL" id="LRHK01000001">
    <property type="protein sequence ID" value="KWX17515.1"/>
    <property type="molecule type" value="Genomic_DNA"/>
</dbReference>
<dbReference type="AlphaFoldDB" id="A0A132P5B7"/>
<evidence type="ECO:0000313" key="4">
    <source>
        <dbReference type="EMBL" id="KWX17515.1"/>
    </source>
</evidence>
<sequence length="675" mass="74927">MKKRRIVLILSSLLVTNIFPIIGYSLELNQLEHGNRRDEESKLTSTFDSLIESNQTQESSEDLSISSSGETTDNVEAEGSDKQGLEDAPISAVELPDDPNIISIDKIFQTPIGTSTSILENGKLLQLNPAERSQRGAIWSNKKISLLSDFTFKSYLYLGNQRDRAGDGMTFTLTGDPRMASNPSQVIGSPGMGIGSYSTRSGQPYIANALSIEFDTYKNSGSSDRMDREITADNRGHGHVAFVTPKPNNNNYSGEHTGVTVAPTFLSNGTWRLLIIKWDAEQRSLTYDLEGVGRSSRIIPDLIRQFGSTEVNWGFTSSTGTFFQENAVAITRLPSNVTSTADVKVNDSDYGAIAEAGGNDKITIRNTLKVEGDFLEYKKMQTSIDLPQELTIPEHILINGNQIDAKDILITGNRVTLNLTDYFIAGDTLIIELETTLQEVIPEKVLTMHFEYLENENLIEQSNEINLKIAKLKEIDIHVYYKDKDSQIDIAEMKTITGKIGEKYKETPIDVEGYVFDSDSANTEGIFSENTEDIYFYYRKGKLYLSTAPQYVNFGKHKISSRPLSEFGQFSGGLKIIDERAFGSWKLQLKQEKVLTNGDFELPEALSFVTSENTTVIGTSAVTIFESDQKGESDLSSLLDSTAHRGIRIDIPVENQRIGTFEGKLSWILADVPGN</sequence>
<reference evidence="4 5" key="1">
    <citation type="submission" date="2016-01" db="EMBL/GenBank/DDBJ databases">
        <title>Molecular Mechanisms for transfer of large genomic segments between Enterococcus faecium strains.</title>
        <authorList>
            <person name="Garcia-Solache M.A."/>
            <person name="Lebreton F."/>
            <person name="Mclaughlin R.E."/>
            <person name="Whiteaker J.D."/>
            <person name="Gilmore M.S."/>
            <person name="Rice L.B."/>
        </authorList>
    </citation>
    <scope>NUCLEOTIDE SEQUENCE [LARGE SCALE GENOMIC DNA]</scope>
    <source>
        <strain evidence="4 5">D344RRF x C68</strain>
    </source>
</reference>
<accession>A0A132P5B7</accession>
<comment type="caution">
    <text evidence="4">The sequence shown here is derived from an EMBL/GenBank/DDBJ whole genome shotgun (WGS) entry which is preliminary data.</text>
</comment>
<dbReference type="Gene3D" id="3.10.20.320">
    <property type="entry name" value="Putative peptidoglycan bound protein (lpxtg motif)"/>
    <property type="match status" value="1"/>
</dbReference>
<feature type="domain" description="MucBP" evidence="3">
    <location>
        <begin position="477"/>
        <end position="539"/>
    </location>
</feature>